<feature type="compositionally biased region" description="Polar residues" evidence="1">
    <location>
        <begin position="1"/>
        <end position="17"/>
    </location>
</feature>
<dbReference type="Gene3D" id="2.60.40.640">
    <property type="match status" value="1"/>
</dbReference>
<dbReference type="STRING" id="703135.A0A2A9NZ42"/>
<evidence type="ECO:0000313" key="3">
    <source>
        <dbReference type="Proteomes" id="UP000242287"/>
    </source>
</evidence>
<dbReference type="AlphaFoldDB" id="A0A2A9NZ42"/>
<evidence type="ECO:0000313" key="2">
    <source>
        <dbReference type="EMBL" id="PFH53152.1"/>
    </source>
</evidence>
<accession>A0A2A9NZ42</accession>
<gene>
    <name evidence="2" type="ORF">AMATHDRAFT_55616</name>
</gene>
<evidence type="ECO:0000256" key="1">
    <source>
        <dbReference type="SAM" id="MobiDB-lite"/>
    </source>
</evidence>
<dbReference type="OrthoDB" id="3162660at2759"/>
<name>A0A2A9NZ42_9AGAR</name>
<proteinExistence type="predicted"/>
<sequence>MTSVSSPPTYRRVTNSLGLAPESTHDLPPYTRRNTLNSVVRREPTEHVYHLSEGKGNPWATLKVYSSAKSTKSLPTFFEKEPVTASLEVHAEKGDSIQQITAIVTGRLITGASSSDELTFLCETLPIWAKSPTIHRVPSHSEGASGAKLLGKCEWPISITLPKAVNIPNANGEACFYRLPETFLERHTKVSIQYDLTIYISRGKLRANSQIKTAFGFVPSTRPSPFSVPRQLAYQQGTPLPGPLDDPEGWKILRPVSARGIMFKSRKVEVRCTFSLAKPLSYTRGSVLPCRITLEGNDVATLDAFSMPSSIAVVLRRRVRWYHQTSSARQDVAWNDSVEDVGTAVWWPSGDGRTDRFTRHLEGEIRLAKDLRPTSAMGHYSLSYSVVLCPFDISNLSSDPAPLLSEPVEITTMHAKGPRPVAYSPPAYEHSSRRCNDQYFAHY</sequence>
<reference evidence="2 3" key="1">
    <citation type="submission" date="2014-02" db="EMBL/GenBank/DDBJ databases">
        <title>Transposable element dynamics among asymbiotic and ectomycorrhizal Amanita fungi.</title>
        <authorList>
            <consortium name="DOE Joint Genome Institute"/>
            <person name="Hess J."/>
            <person name="Skrede I."/>
            <person name="Wolfe B."/>
            <person name="LaButti K."/>
            <person name="Ohm R.A."/>
            <person name="Grigoriev I.V."/>
            <person name="Pringle A."/>
        </authorList>
    </citation>
    <scope>NUCLEOTIDE SEQUENCE [LARGE SCALE GENOMIC DNA]</scope>
    <source>
        <strain evidence="2 3">SKay4041</strain>
    </source>
</reference>
<dbReference type="InterPro" id="IPR014752">
    <property type="entry name" value="Arrestin-like_C"/>
</dbReference>
<protein>
    <recommendedName>
        <fullName evidence="4">Arrestin-like N-terminal domain-containing protein</fullName>
    </recommendedName>
</protein>
<evidence type="ECO:0008006" key="4">
    <source>
        <dbReference type="Google" id="ProtNLM"/>
    </source>
</evidence>
<dbReference type="Proteomes" id="UP000242287">
    <property type="component" value="Unassembled WGS sequence"/>
</dbReference>
<keyword evidence="3" id="KW-1185">Reference proteome</keyword>
<organism evidence="2 3">
    <name type="scientific">Amanita thiersii Skay4041</name>
    <dbReference type="NCBI Taxonomy" id="703135"/>
    <lineage>
        <taxon>Eukaryota</taxon>
        <taxon>Fungi</taxon>
        <taxon>Dikarya</taxon>
        <taxon>Basidiomycota</taxon>
        <taxon>Agaricomycotina</taxon>
        <taxon>Agaricomycetes</taxon>
        <taxon>Agaricomycetidae</taxon>
        <taxon>Agaricales</taxon>
        <taxon>Pluteineae</taxon>
        <taxon>Amanitaceae</taxon>
        <taxon>Amanita</taxon>
    </lineage>
</organism>
<feature type="region of interest" description="Disordered" evidence="1">
    <location>
        <begin position="1"/>
        <end position="41"/>
    </location>
</feature>
<dbReference type="EMBL" id="KZ301975">
    <property type="protein sequence ID" value="PFH53152.1"/>
    <property type="molecule type" value="Genomic_DNA"/>
</dbReference>